<dbReference type="PANTHER" id="PTHR10146:SF14">
    <property type="entry name" value="PYRIDOXAL PHOSPHATE HOMEOSTASIS PROTEIN"/>
    <property type="match status" value="1"/>
</dbReference>
<dbReference type="EMBL" id="BSBO01000027">
    <property type="protein sequence ID" value="GLG05314.1"/>
    <property type="molecule type" value="Genomic_DNA"/>
</dbReference>
<evidence type="ECO:0000256" key="2">
    <source>
        <dbReference type="HAMAP-Rule" id="MF_02087"/>
    </source>
</evidence>
<protein>
    <recommendedName>
        <fullName evidence="2">Pyridoxal phosphate homeostasis protein</fullName>
        <shortName evidence="2">PLP homeostasis protein</shortName>
    </recommendedName>
</protein>
<comment type="function">
    <text evidence="2">Pyridoxal 5'-phosphate (PLP)-binding protein, which is involved in PLP homeostasis.</text>
</comment>
<evidence type="ECO:0000313" key="6">
    <source>
        <dbReference type="EMBL" id="GLG05314.1"/>
    </source>
</evidence>
<evidence type="ECO:0000256" key="4">
    <source>
        <dbReference type="RuleBase" id="RU004514"/>
    </source>
</evidence>
<organism evidence="7 8">
    <name type="scientific">Sellimonas catena</name>
    <dbReference type="NCBI Taxonomy" id="2994035"/>
    <lineage>
        <taxon>Bacteria</taxon>
        <taxon>Bacillati</taxon>
        <taxon>Bacillota</taxon>
        <taxon>Clostridia</taxon>
        <taxon>Lachnospirales</taxon>
        <taxon>Lachnospiraceae</taxon>
        <taxon>Sellimonas</taxon>
    </lineage>
</organism>
<evidence type="ECO:0000313" key="9">
    <source>
        <dbReference type="Proteomes" id="UP001145145"/>
    </source>
</evidence>
<dbReference type="FunFam" id="3.20.20.10:FF:000018">
    <property type="entry name" value="Pyridoxal phosphate homeostasis protein"/>
    <property type="match status" value="1"/>
</dbReference>
<proteinExistence type="inferred from homology"/>
<dbReference type="InterPro" id="IPR029066">
    <property type="entry name" value="PLP-binding_barrel"/>
</dbReference>
<reference evidence="7" key="3">
    <citation type="submission" date="2022-11" db="EMBL/GenBank/DDBJ databases">
        <title>Draft genome sequence of Sellimonas catena strain 18CBH55.</title>
        <authorList>
            <person name="Atsushi H."/>
            <person name="Moriya O."/>
            <person name="Mitsuo S."/>
        </authorList>
    </citation>
    <scope>NUCLEOTIDE SEQUENCE</scope>
    <source>
        <strain evidence="7">18CBH55</strain>
    </source>
</reference>
<reference evidence="6" key="2">
    <citation type="submission" date="2022-11" db="EMBL/GenBank/DDBJ databases">
        <title>Draft genome sequence of Sellimonas catena strain 12EGH17.</title>
        <authorList>
            <person name="Atsushi H."/>
            <person name="Moriya O."/>
            <person name="Mitsuo S."/>
        </authorList>
    </citation>
    <scope>NUCLEOTIDE SEQUENCE</scope>
    <source>
        <strain evidence="6">12EGH17</strain>
    </source>
</reference>
<dbReference type="SUPFAM" id="SSF51419">
    <property type="entry name" value="PLP-binding barrel"/>
    <property type="match status" value="1"/>
</dbReference>
<comment type="caution">
    <text evidence="7">The sequence shown here is derived from an EMBL/GenBank/DDBJ whole genome shotgun (WGS) entry which is preliminary data.</text>
</comment>
<comment type="similarity">
    <text evidence="2 4">Belongs to the pyridoxal phosphate-binding protein YggS/PROSC family.</text>
</comment>
<dbReference type="InterPro" id="IPR001608">
    <property type="entry name" value="Ala_racemase_N"/>
</dbReference>
<dbReference type="HAMAP" id="MF_02087">
    <property type="entry name" value="PLP_homeostasis"/>
    <property type="match status" value="1"/>
</dbReference>
<dbReference type="Gene3D" id="3.20.20.10">
    <property type="entry name" value="Alanine racemase"/>
    <property type="match status" value="1"/>
</dbReference>
<feature type="domain" description="Alanine racemase N-terminal" evidence="5">
    <location>
        <begin position="21"/>
        <end position="233"/>
    </location>
</feature>
<dbReference type="Proteomes" id="UP001145145">
    <property type="component" value="Unassembled WGS sequence"/>
</dbReference>
<dbReference type="PROSITE" id="PS01211">
    <property type="entry name" value="UPF0001"/>
    <property type="match status" value="1"/>
</dbReference>
<accession>A0A9W6CEU0</accession>
<feature type="modified residue" description="N6-(pyridoxal phosphate)lysine" evidence="2 3">
    <location>
        <position position="42"/>
    </location>
</feature>
<keyword evidence="1 2" id="KW-0663">Pyridoxal phosphate</keyword>
<evidence type="ECO:0000256" key="3">
    <source>
        <dbReference type="PIRSR" id="PIRSR004848-1"/>
    </source>
</evidence>
<comment type="cofactor">
    <cofactor evidence="3">
        <name>pyridoxal 5'-phosphate</name>
        <dbReference type="ChEBI" id="CHEBI:597326"/>
    </cofactor>
</comment>
<dbReference type="CDD" id="cd00635">
    <property type="entry name" value="PLPDE_III_YBL036c_like"/>
    <property type="match status" value="1"/>
</dbReference>
<evidence type="ECO:0000256" key="1">
    <source>
        <dbReference type="ARBA" id="ARBA00022898"/>
    </source>
</evidence>
<dbReference type="EMBL" id="BSCH01000007">
    <property type="protein sequence ID" value="GLG89982.1"/>
    <property type="molecule type" value="Genomic_DNA"/>
</dbReference>
<reference evidence="7" key="4">
    <citation type="submission" date="2022-11" db="EMBL/GenBank/DDBJ databases">
        <title>Draft genome sequence of Sellimonas catena strain 18CBH55.</title>
        <authorList>
            <person name="Hisatomi A."/>
            <person name="Ohkuma M."/>
            <person name="Sakamoto M."/>
        </authorList>
    </citation>
    <scope>NUCLEOTIDE SEQUENCE</scope>
    <source>
        <strain evidence="7">18CBH55</strain>
    </source>
</reference>
<reference evidence="7 9" key="5">
    <citation type="journal article" date="2023" name="Int. J. Syst. Evol. Microbiol.">
        <title>Sellimonas catena sp. nov., isolated from human faeces.</title>
        <authorList>
            <person name="Hisatomi A."/>
            <person name="Ohkuma M."/>
            <person name="Sakamoto M."/>
        </authorList>
    </citation>
    <scope>NUCLEOTIDE SEQUENCE</scope>
    <source>
        <strain evidence="6 9">12EGH17</strain>
        <strain evidence="7">18CBH55</strain>
    </source>
</reference>
<sequence length="243" mass="27468">METCYEPGVVTENLGIVEEKIQNACKRSGRKREDVTLIAVSKTKPAAMIREAYDAGIRVFGENKVQELTEKYEELPSDIRWHMIGHLQRNKVKYIVDKAELIHSVDSLRLLETIDREAAKKQVTAKVLLEVNMAKEDTKFGLMPEDVMGFIDKVPEFKNVTVEGLMTIAPNTDDPEKNRQFFSALRKLSVDIADKNIDNIHMGVLSMGMTNDYEVAIEEGATMVRVGTGIFGKRNYALDKNTR</sequence>
<evidence type="ECO:0000313" key="8">
    <source>
        <dbReference type="Proteomes" id="UP001145094"/>
    </source>
</evidence>
<dbReference type="GO" id="GO:0030170">
    <property type="term" value="F:pyridoxal phosphate binding"/>
    <property type="evidence" value="ECO:0007669"/>
    <property type="project" value="UniProtKB-UniRule"/>
</dbReference>
<dbReference type="Proteomes" id="UP001145094">
    <property type="component" value="Unassembled WGS sequence"/>
</dbReference>
<dbReference type="InterPro" id="IPR011078">
    <property type="entry name" value="PyrdxlP_homeostasis"/>
</dbReference>
<dbReference type="RefSeq" id="WP_087252087.1">
    <property type="nucleotide sequence ID" value="NZ_BSBO01000027.1"/>
</dbReference>
<name>A0A9W6CEU0_9FIRM</name>
<dbReference type="PIRSF" id="PIRSF004848">
    <property type="entry name" value="YBL036c_PLPDEIII"/>
    <property type="match status" value="1"/>
</dbReference>
<reference evidence="6" key="1">
    <citation type="submission" date="2022-11" db="EMBL/GenBank/DDBJ databases">
        <title>Draft genome sequence of Sellimonas catena strain 12EGH17.</title>
        <authorList>
            <person name="Hisatomi A."/>
            <person name="Ohkuma M."/>
            <person name="Sakamoto M."/>
        </authorList>
    </citation>
    <scope>NUCLEOTIDE SEQUENCE</scope>
    <source>
        <strain evidence="6">12EGH17</strain>
    </source>
</reference>
<dbReference type="AlphaFoldDB" id="A0A9W6CEU0"/>
<evidence type="ECO:0000313" key="7">
    <source>
        <dbReference type="EMBL" id="GLG89982.1"/>
    </source>
</evidence>
<dbReference type="PANTHER" id="PTHR10146">
    <property type="entry name" value="PROLINE SYNTHETASE CO-TRANSCRIBED BACTERIAL HOMOLOG PROTEIN"/>
    <property type="match status" value="1"/>
</dbReference>
<evidence type="ECO:0000259" key="5">
    <source>
        <dbReference type="Pfam" id="PF01168"/>
    </source>
</evidence>
<gene>
    <name evidence="6" type="ORF">Selli1_24880</name>
    <name evidence="7" type="ORF">Selli2_14090</name>
</gene>
<dbReference type="NCBIfam" id="TIGR00044">
    <property type="entry name" value="YggS family pyridoxal phosphate-dependent enzyme"/>
    <property type="match status" value="1"/>
</dbReference>
<dbReference type="Pfam" id="PF01168">
    <property type="entry name" value="Ala_racemase_N"/>
    <property type="match status" value="1"/>
</dbReference>
<keyword evidence="9" id="KW-1185">Reference proteome</keyword>